<reference evidence="3" key="1">
    <citation type="journal article" date="2009" name="Nature">
        <title>Genome sequence and analysis of the Irish potato famine pathogen Phytophthora infestans.</title>
        <authorList>
            <consortium name="The Broad Institute Genome Sequencing Platform"/>
            <person name="Haas B.J."/>
            <person name="Kamoun S."/>
            <person name="Zody M.C."/>
            <person name="Jiang R.H."/>
            <person name="Handsaker R.E."/>
            <person name="Cano L.M."/>
            <person name="Grabherr M."/>
            <person name="Kodira C.D."/>
            <person name="Raffaele S."/>
            <person name="Torto-Alalibo T."/>
            <person name="Bozkurt T.O."/>
            <person name="Ah-Fong A.M."/>
            <person name="Alvarado L."/>
            <person name="Anderson V.L."/>
            <person name="Armstrong M.R."/>
            <person name="Avrova A."/>
            <person name="Baxter L."/>
            <person name="Beynon J."/>
            <person name="Boevink P.C."/>
            <person name="Bollmann S.R."/>
            <person name="Bos J.I."/>
            <person name="Bulone V."/>
            <person name="Cai G."/>
            <person name="Cakir C."/>
            <person name="Carrington J.C."/>
            <person name="Chawner M."/>
            <person name="Conti L."/>
            <person name="Costanzo S."/>
            <person name="Ewan R."/>
            <person name="Fahlgren N."/>
            <person name="Fischbach M.A."/>
            <person name="Fugelstad J."/>
            <person name="Gilroy E.M."/>
            <person name="Gnerre S."/>
            <person name="Green P.J."/>
            <person name="Grenville-Briggs L.J."/>
            <person name="Griffith J."/>
            <person name="Grunwald N.J."/>
            <person name="Horn K."/>
            <person name="Horner N.R."/>
            <person name="Hu C.H."/>
            <person name="Huitema E."/>
            <person name="Jeong D.H."/>
            <person name="Jones A.M."/>
            <person name="Jones J.D."/>
            <person name="Jones R.W."/>
            <person name="Karlsson E.K."/>
            <person name="Kunjeti S.G."/>
            <person name="Lamour K."/>
            <person name="Liu Z."/>
            <person name="Ma L."/>
            <person name="Maclean D."/>
            <person name="Chibucos M.C."/>
            <person name="McDonald H."/>
            <person name="McWalters J."/>
            <person name="Meijer H.J."/>
            <person name="Morgan W."/>
            <person name="Morris P.F."/>
            <person name="Munro C.A."/>
            <person name="O'Neill K."/>
            <person name="Ospina-Giraldo M."/>
            <person name="Pinzon A."/>
            <person name="Pritchard L."/>
            <person name="Ramsahoye B."/>
            <person name="Ren Q."/>
            <person name="Restrepo S."/>
            <person name="Roy S."/>
            <person name="Sadanandom A."/>
            <person name="Savidor A."/>
            <person name="Schornack S."/>
            <person name="Schwartz D.C."/>
            <person name="Schumann U.D."/>
            <person name="Schwessinger B."/>
            <person name="Seyer L."/>
            <person name="Sharpe T."/>
            <person name="Silvar C."/>
            <person name="Song J."/>
            <person name="Studholme D.J."/>
            <person name="Sykes S."/>
            <person name="Thines M."/>
            <person name="van de Vondervoort P.J."/>
            <person name="Phuntumart V."/>
            <person name="Wawra S."/>
            <person name="Weide R."/>
            <person name="Win J."/>
            <person name="Young C."/>
            <person name="Zhou S."/>
            <person name="Fry W."/>
            <person name="Meyers B.C."/>
            <person name="van West P."/>
            <person name="Ristaino J."/>
            <person name="Govers F."/>
            <person name="Birch P.R."/>
            <person name="Whisson S.C."/>
            <person name="Judelson H.S."/>
            <person name="Nusbaum C."/>
        </authorList>
    </citation>
    <scope>NUCLEOTIDE SEQUENCE [LARGE SCALE GENOMIC DNA]</scope>
    <source>
        <strain evidence="3">T30-4</strain>
    </source>
</reference>
<dbReference type="OMA" id="RNIAHRK"/>
<dbReference type="RefSeq" id="XP_002998932.1">
    <property type="nucleotide sequence ID" value="XM_002998886.1"/>
</dbReference>
<feature type="chain" id="PRO_5003012909" description="Secreted RxLR effector peptide protein" evidence="1">
    <location>
        <begin position="21"/>
        <end position="247"/>
    </location>
</feature>
<keyword evidence="1" id="KW-0732">Signal</keyword>
<evidence type="ECO:0000313" key="2">
    <source>
        <dbReference type="EMBL" id="EEY69078.1"/>
    </source>
</evidence>
<feature type="signal peptide" evidence="1">
    <location>
        <begin position="1"/>
        <end position="20"/>
    </location>
</feature>
<evidence type="ECO:0008006" key="4">
    <source>
        <dbReference type="Google" id="ProtNLM"/>
    </source>
</evidence>
<proteinExistence type="predicted"/>
<sequence length="247" mass="27318">MRFGLFLALLLAACGDLILAERSTLEADSIHTNFRGENSQRNIAHRKLANEATFGVEDEERVLSRLKDFVQRNTQSIKLFQRNPAAIKEVENLKNSPVVAQSLNSFKGDPAMVQKLNTLKKHPEVLTSLQNAPAAQSINKLQTYFTGGKSRGYYVLRSSKLVLSKVVAVKASPRAHYKTNITTKSEGKMPTEPKHTVVARSRVLDAFKQGYDWLLVAFHNGIPATTAHRIEARGSPEGKVRGGAQPN</sequence>
<dbReference type="EMBL" id="DS028124">
    <property type="protein sequence ID" value="EEY69078.1"/>
    <property type="molecule type" value="Genomic_DNA"/>
</dbReference>
<name>D0N3X4_PHYIT</name>
<dbReference type="AlphaFoldDB" id="D0N3X4"/>
<gene>
    <name evidence="2" type="ORF">PITG_05258</name>
</gene>
<dbReference type="eggNOG" id="ENOG502RGEM">
    <property type="taxonomic scope" value="Eukaryota"/>
</dbReference>
<keyword evidence="3" id="KW-1185">Reference proteome</keyword>
<evidence type="ECO:0000256" key="1">
    <source>
        <dbReference type="SAM" id="SignalP"/>
    </source>
</evidence>
<organism evidence="2 3">
    <name type="scientific">Phytophthora infestans (strain T30-4)</name>
    <name type="common">Potato late blight agent</name>
    <dbReference type="NCBI Taxonomy" id="403677"/>
    <lineage>
        <taxon>Eukaryota</taxon>
        <taxon>Sar</taxon>
        <taxon>Stramenopiles</taxon>
        <taxon>Oomycota</taxon>
        <taxon>Peronosporomycetes</taxon>
        <taxon>Peronosporales</taxon>
        <taxon>Peronosporaceae</taxon>
        <taxon>Phytophthora</taxon>
    </lineage>
</organism>
<evidence type="ECO:0000313" key="3">
    <source>
        <dbReference type="Proteomes" id="UP000006643"/>
    </source>
</evidence>
<dbReference type="HOGENOM" id="CLU_1126379_0_0_1"/>
<dbReference type="Proteomes" id="UP000006643">
    <property type="component" value="Unassembled WGS sequence"/>
</dbReference>
<protein>
    <recommendedName>
        <fullName evidence="4">Secreted RxLR effector peptide protein</fullName>
    </recommendedName>
</protein>
<accession>D0N3X4</accession>
<dbReference type="GeneID" id="9462888"/>
<dbReference type="OrthoDB" id="113484at2759"/>
<dbReference type="VEuPathDB" id="FungiDB:PITG_05258"/>
<dbReference type="KEGG" id="pif:PITG_05258"/>
<dbReference type="InParanoid" id="D0N3X4"/>